<dbReference type="KEGG" id="fax:FUAX_42720"/>
<accession>A0AAU9CR27</accession>
<dbReference type="EMBL" id="AP025316">
    <property type="protein sequence ID" value="BDD11840.1"/>
    <property type="molecule type" value="Genomic_DNA"/>
</dbReference>
<keyword evidence="2" id="KW-1185">Reference proteome</keyword>
<sequence length="713" mass="80401">MFASQKSRHTKPTKSLAGTLATGKAPVVQAAFRAGVLRGNTFGHRHTGKSMKMIGDKGFKAGTRLVIDDSDSVSMGTDEEAVRWVRCYDARSEEGFYIKSSMLELSETHSFRSMMGYLQQTYRERPWGNYKKTLRKKWGKDELSQGLYQECVHCAPKTYGKEEKAIPNHYENLLEIAKARPKGAKLHASMLGVKTVDCSGDYLHTKGAEKALKERFWDFYGNTTPAKALVKEEEALVKKEAAKPKHPVKGKGKGNIPDDFEGVELEEGEMKAPDKAPTARVETKKTPYEFKFYLNVMPEFVPLVVKHFVSLIDVPPTEARPRTRMVRAYGPNVTNRADSVIITVGTLESLGVMKRAITGLTREHPEYFDDKVFPFLEKLGRGCGWCEETYFENVWEMSPELMASVRRFIARAGDMIAKEDKRWFKNKANANRWDSLREGHKKALKELGAVEVSSFGMDKKNLLRMNRMVEELGGVCMSELPLKWIQYYEKMTPKSGETPSVFLIHRLEAVEKAMDRVTSSCTFPQLMCEVMEEFSKANVDFFNPHLNIPFSPFEDEDVVNVELIDTPAAKPALPIEEQADQDFTDLFTSESGRGKEKLRYRSGTWLGQVVDQAMGGRYDDLVKLREEGSLTVNTNLAKGQTTSTLLADIEKSITRTDDFLQAEHDPFRGGLSSAPDIKADPVGTEAEIMADYIIRLILSRLPEEAEADDDTFI</sequence>
<evidence type="ECO:0000313" key="2">
    <source>
        <dbReference type="Proteomes" id="UP001348817"/>
    </source>
</evidence>
<geneLocation type="plasmid" evidence="1 2">
    <name>pFA2</name>
</geneLocation>
<name>A0AAU9CR27_9BACT</name>
<protein>
    <submittedName>
        <fullName evidence="1">Uncharacterized protein</fullName>
    </submittedName>
</protein>
<keyword evidence="1" id="KW-0614">Plasmid</keyword>
<gene>
    <name evidence="1" type="ORF">FUAX_42720</name>
</gene>
<dbReference type="RefSeq" id="WP_338395240.1">
    <property type="nucleotide sequence ID" value="NZ_AP025316.1"/>
</dbReference>
<evidence type="ECO:0000313" key="1">
    <source>
        <dbReference type="EMBL" id="BDD11840.1"/>
    </source>
</evidence>
<reference evidence="1 2" key="1">
    <citation type="submission" date="2021-12" db="EMBL/GenBank/DDBJ databases">
        <title>Genome sequencing of bacteria with rrn-lacking chromosome and rrn-plasmid.</title>
        <authorList>
            <person name="Anda M."/>
            <person name="Iwasaki W."/>
        </authorList>
    </citation>
    <scope>NUCLEOTIDE SEQUENCE [LARGE SCALE GENOMIC DNA]</scope>
    <source>
        <strain evidence="1 2">DSM 100852</strain>
        <plasmid evidence="1 2">pFA2</plasmid>
    </source>
</reference>
<dbReference type="AlphaFoldDB" id="A0AAU9CR27"/>
<organism evidence="1 2">
    <name type="scientific">Fulvitalea axinellae</name>
    <dbReference type="NCBI Taxonomy" id="1182444"/>
    <lineage>
        <taxon>Bacteria</taxon>
        <taxon>Pseudomonadati</taxon>
        <taxon>Bacteroidota</taxon>
        <taxon>Cytophagia</taxon>
        <taxon>Cytophagales</taxon>
        <taxon>Persicobacteraceae</taxon>
        <taxon>Fulvitalea</taxon>
    </lineage>
</organism>
<dbReference type="Proteomes" id="UP001348817">
    <property type="component" value="Plasmid pFA2"/>
</dbReference>
<proteinExistence type="predicted"/>